<feature type="region of interest" description="Disordered" evidence="1">
    <location>
        <begin position="318"/>
        <end position="363"/>
    </location>
</feature>
<sequence length="363" mass="36986">MKATEVLKPLGVFVLVIAVILAGTAVVSTLSGSDSAAPSDGEDIQGQAPEQFKPENAIATSAPEDGDISVESGGEDKRILVDSSHGNQYSQSEIEPLAQALSKAGHEVDFAAGGGSNGGFGSSSYNATLQQYDAVLIVQPTSSYSDAQIAGLKAYADAGGRIVALGEPPQLQVSSGLVAQVSEVRFGAQDLAEEFGLRLGSQGVYNMQDDRNDNNYESVVASPDGDSPLTQGVDNVTFDSAGTVVQTGNGAQVRLRALPGSKTLDRRQAGQHPVAAQNGNFVLVADTSFLKTSERYDMDNERFISNLLEFLVSGDKEEGVPEAGGGMGNGGFGGGDSGGADGGAGGDGGEPGGPLTETPTAVP</sequence>
<feature type="compositionally biased region" description="Gly residues" evidence="1">
    <location>
        <begin position="322"/>
        <end position="352"/>
    </location>
</feature>
<reference evidence="3 4" key="1">
    <citation type="journal article" date="2019" name="Int. J. Syst. Evol. Microbiol.">
        <title>The Global Catalogue of Microorganisms (GCM) 10K type strain sequencing project: providing services to taxonomists for standard genome sequencing and annotation.</title>
        <authorList>
            <consortium name="The Broad Institute Genomics Platform"/>
            <consortium name="The Broad Institute Genome Sequencing Center for Infectious Disease"/>
            <person name="Wu L."/>
            <person name="Ma J."/>
        </authorList>
    </citation>
    <scope>NUCLEOTIDE SEQUENCE [LARGE SCALE GENOMIC DNA]</scope>
    <source>
        <strain evidence="3 4">XZYJT29</strain>
    </source>
</reference>
<comment type="caution">
    <text evidence="3">The sequence shown here is derived from an EMBL/GenBank/DDBJ whole genome shotgun (WGS) entry which is preliminary data.</text>
</comment>
<dbReference type="Proteomes" id="UP001596432">
    <property type="component" value="Unassembled WGS sequence"/>
</dbReference>
<feature type="region of interest" description="Disordered" evidence="1">
    <location>
        <begin position="31"/>
        <end position="72"/>
    </location>
</feature>
<dbReference type="InterPro" id="IPR029062">
    <property type="entry name" value="Class_I_gatase-like"/>
</dbReference>
<dbReference type="GeneID" id="78819067"/>
<evidence type="ECO:0000256" key="1">
    <source>
        <dbReference type="SAM" id="MobiDB-lite"/>
    </source>
</evidence>
<proteinExistence type="predicted"/>
<dbReference type="InterPro" id="IPR025646">
    <property type="entry name" value="DUF4350"/>
</dbReference>
<dbReference type="RefSeq" id="WP_274324428.1">
    <property type="nucleotide sequence ID" value="NZ_CP118158.1"/>
</dbReference>
<keyword evidence="4" id="KW-1185">Reference proteome</keyword>
<dbReference type="SUPFAM" id="SSF52317">
    <property type="entry name" value="Class I glutamine amidotransferase-like"/>
    <property type="match status" value="1"/>
</dbReference>
<accession>A0ABD5XZ34</accession>
<evidence type="ECO:0000313" key="3">
    <source>
        <dbReference type="EMBL" id="MFC7138823.1"/>
    </source>
</evidence>
<feature type="domain" description="DUF4350" evidence="2">
    <location>
        <begin position="128"/>
        <end position="308"/>
    </location>
</feature>
<organism evidence="3 4">
    <name type="scientific">Halosimplex aquaticum</name>
    <dbReference type="NCBI Taxonomy" id="3026162"/>
    <lineage>
        <taxon>Archaea</taxon>
        <taxon>Methanobacteriati</taxon>
        <taxon>Methanobacteriota</taxon>
        <taxon>Stenosarchaea group</taxon>
        <taxon>Halobacteria</taxon>
        <taxon>Halobacteriales</taxon>
        <taxon>Haloarculaceae</taxon>
        <taxon>Halosimplex</taxon>
    </lineage>
</organism>
<gene>
    <name evidence="3" type="ORF">ACFQMA_03105</name>
</gene>
<evidence type="ECO:0000259" key="2">
    <source>
        <dbReference type="Pfam" id="PF14258"/>
    </source>
</evidence>
<dbReference type="Gene3D" id="3.40.50.880">
    <property type="match status" value="1"/>
</dbReference>
<name>A0ABD5XZ34_9EURY</name>
<evidence type="ECO:0000313" key="4">
    <source>
        <dbReference type="Proteomes" id="UP001596432"/>
    </source>
</evidence>
<dbReference type="EMBL" id="JBHTAS010000001">
    <property type="protein sequence ID" value="MFC7138823.1"/>
    <property type="molecule type" value="Genomic_DNA"/>
</dbReference>
<dbReference type="Pfam" id="PF14258">
    <property type="entry name" value="DUF4350"/>
    <property type="match status" value="1"/>
</dbReference>
<protein>
    <submittedName>
        <fullName evidence="3">DUF4350 domain-containing protein</fullName>
    </submittedName>
</protein>
<dbReference type="AlphaFoldDB" id="A0ABD5XZ34"/>